<evidence type="ECO:0000256" key="1">
    <source>
        <dbReference type="ARBA" id="ARBA00022737"/>
    </source>
</evidence>
<dbReference type="PANTHER" id="PTHR10039">
    <property type="entry name" value="AMELOGENIN"/>
    <property type="match status" value="1"/>
</dbReference>
<feature type="transmembrane region" description="Helical" evidence="2">
    <location>
        <begin position="12"/>
        <end position="32"/>
    </location>
</feature>
<dbReference type="AlphaFoldDB" id="A0A2T4BH13"/>
<evidence type="ECO:0000313" key="4">
    <source>
        <dbReference type="EMBL" id="PTB68605.1"/>
    </source>
</evidence>
<sequence length="196" mass="21873">LSESITDLYTAILGYLAGTLHYFGLSTAVRILKSVVVSKGDMKARYEPVESAQAEFRRLAEMAEAQDLGTVVDGIHGIEQHLKQRTEQDKVEMQSLKDAIKQLNQPINRIDKRLEQIQDGIEQQMRAQILRAISTIPYGSHHKTASKGRLEGSGRWLLSKPAYSDWRKSSFSSVLWLHGIPGSGKTKLASLVVDEI</sequence>
<reference evidence="5" key="1">
    <citation type="submission" date="2016-07" db="EMBL/GenBank/DDBJ databases">
        <title>Multiple horizontal gene transfer events from other fungi enriched the ability of initially mycotrophic Trichoderma (Ascomycota) to feed on dead plant biomass.</title>
        <authorList>
            <consortium name="DOE Joint Genome Institute"/>
            <person name="Atanasova L."/>
            <person name="Chenthamara K."/>
            <person name="Zhang J."/>
            <person name="Grujic M."/>
            <person name="Henrissat B."/>
            <person name="Kuo A."/>
            <person name="Aerts A."/>
            <person name="Salamov A."/>
            <person name="Lipzen A."/>
            <person name="Labutti K."/>
            <person name="Barry K."/>
            <person name="Miao Y."/>
            <person name="Rahimi M.J."/>
            <person name="Shen Q."/>
            <person name="Grigoriev I.V."/>
            <person name="Kubicek C.P."/>
            <person name="Druzhinina I.S."/>
        </authorList>
    </citation>
    <scope>NUCLEOTIDE SEQUENCE [LARGE SCALE GENOMIC DNA]</scope>
    <source>
        <strain evidence="5">TUCIM 6016</strain>
    </source>
</reference>
<dbReference type="Proteomes" id="UP000241546">
    <property type="component" value="Unassembled WGS sequence"/>
</dbReference>
<evidence type="ECO:0000256" key="2">
    <source>
        <dbReference type="SAM" id="Phobius"/>
    </source>
</evidence>
<feature type="non-terminal residue" evidence="4">
    <location>
        <position position="196"/>
    </location>
</feature>
<dbReference type="EMBL" id="KZ680209">
    <property type="protein sequence ID" value="PTB68605.1"/>
    <property type="molecule type" value="Genomic_DNA"/>
</dbReference>
<keyword evidence="2" id="KW-1133">Transmembrane helix</keyword>
<keyword evidence="5" id="KW-1185">Reference proteome</keyword>
<feature type="non-terminal residue" evidence="4">
    <location>
        <position position="1"/>
    </location>
</feature>
<name>A0A2T4BH13_9HYPO</name>
<keyword evidence="2" id="KW-0472">Membrane</keyword>
<keyword evidence="2" id="KW-0812">Transmembrane</keyword>
<keyword evidence="1" id="KW-0677">Repeat</keyword>
<accession>A0A2T4BH13</accession>
<feature type="domain" description="Nephrocystin 3-like N-terminal" evidence="3">
    <location>
        <begin position="152"/>
        <end position="195"/>
    </location>
</feature>
<dbReference type="OrthoDB" id="4891947at2759"/>
<dbReference type="Pfam" id="PF24883">
    <property type="entry name" value="NPHP3_N"/>
    <property type="match status" value="1"/>
</dbReference>
<evidence type="ECO:0000313" key="5">
    <source>
        <dbReference type="Proteomes" id="UP000241546"/>
    </source>
</evidence>
<dbReference type="GeneID" id="36597136"/>
<dbReference type="RefSeq" id="XP_024751925.1">
    <property type="nucleotide sequence ID" value="XM_024889017.1"/>
</dbReference>
<protein>
    <recommendedName>
        <fullName evidence="3">Nephrocystin 3-like N-terminal domain-containing protein</fullName>
    </recommendedName>
</protein>
<evidence type="ECO:0000259" key="3">
    <source>
        <dbReference type="Pfam" id="PF24883"/>
    </source>
</evidence>
<dbReference type="InterPro" id="IPR056884">
    <property type="entry name" value="NPHP3-like_N"/>
</dbReference>
<gene>
    <name evidence="4" type="ORF">BBK36DRAFT_1090573</name>
</gene>
<proteinExistence type="predicted"/>
<organism evidence="4 5">
    <name type="scientific">Trichoderma citrinoviride</name>
    <dbReference type="NCBI Taxonomy" id="58853"/>
    <lineage>
        <taxon>Eukaryota</taxon>
        <taxon>Fungi</taxon>
        <taxon>Dikarya</taxon>
        <taxon>Ascomycota</taxon>
        <taxon>Pezizomycotina</taxon>
        <taxon>Sordariomycetes</taxon>
        <taxon>Hypocreomycetidae</taxon>
        <taxon>Hypocreales</taxon>
        <taxon>Hypocreaceae</taxon>
        <taxon>Trichoderma</taxon>
    </lineage>
</organism>